<evidence type="ECO:0000256" key="2">
    <source>
        <dbReference type="ARBA" id="ARBA00022438"/>
    </source>
</evidence>
<dbReference type="CDD" id="cd01086">
    <property type="entry name" value="MetAP1"/>
    <property type="match status" value="1"/>
</dbReference>
<evidence type="ECO:0000259" key="8">
    <source>
        <dbReference type="Pfam" id="PF00557"/>
    </source>
</evidence>
<organism evidence="9 10">
    <name type="scientific">Conexibacter arvalis</name>
    <dbReference type="NCBI Taxonomy" id="912552"/>
    <lineage>
        <taxon>Bacteria</taxon>
        <taxon>Bacillati</taxon>
        <taxon>Actinomycetota</taxon>
        <taxon>Thermoleophilia</taxon>
        <taxon>Solirubrobacterales</taxon>
        <taxon>Conexibacteraceae</taxon>
        <taxon>Conexibacter</taxon>
    </lineage>
</organism>
<reference evidence="9 10" key="1">
    <citation type="submission" date="2020-08" db="EMBL/GenBank/DDBJ databases">
        <title>Genomic Encyclopedia of Archaeal and Bacterial Type Strains, Phase II (KMG-II): from individual species to whole genera.</title>
        <authorList>
            <person name="Goeker M."/>
        </authorList>
    </citation>
    <scope>NUCLEOTIDE SEQUENCE [LARGE SCALE GENOMIC DNA]</scope>
    <source>
        <strain evidence="9 10">DSM 23288</strain>
    </source>
</reference>
<comment type="function">
    <text evidence="1 6">Removes the N-terminal methionine from nascent proteins. The N-terminal methionine is often cleaved when the second residue in the primary sequence is small and uncharged (Met-Ala-, Cys, Gly, Pro, Ser, Thr, or Val). Requires deformylation of the N(alpha)-formylated initiator methionine before it can be hydrolyzed.</text>
</comment>
<feature type="binding site" evidence="6">
    <location>
        <position position="104"/>
    </location>
    <ligand>
        <name>a divalent metal cation</name>
        <dbReference type="ChEBI" id="CHEBI:60240"/>
        <label>1</label>
    </ligand>
</feature>
<feature type="binding site" evidence="6">
    <location>
        <position position="93"/>
    </location>
    <ligand>
        <name>a divalent metal cation</name>
        <dbReference type="ChEBI" id="CHEBI:60240"/>
        <label>1</label>
    </ligand>
</feature>
<keyword evidence="4 6" id="KW-0479">Metal-binding</keyword>
<dbReference type="InterPro" id="IPR001714">
    <property type="entry name" value="Pept_M24_MAP"/>
</dbReference>
<dbReference type="Gene3D" id="3.90.230.10">
    <property type="entry name" value="Creatinase/methionine aminopeptidase superfamily"/>
    <property type="match status" value="1"/>
</dbReference>
<comment type="similarity">
    <text evidence="6">Belongs to the peptidase M24A family. Methionine aminopeptidase type 1 subfamily.</text>
</comment>
<protein>
    <recommendedName>
        <fullName evidence="6 7">Methionine aminopeptidase</fullName>
        <shortName evidence="6">MAP</shortName>
        <shortName evidence="6">MetAP</shortName>
        <ecNumber evidence="6 7">3.4.11.18</ecNumber>
    </recommendedName>
    <alternativeName>
        <fullName evidence="6">Peptidase M</fullName>
    </alternativeName>
</protein>
<dbReference type="GO" id="GO:0006508">
    <property type="term" value="P:proteolysis"/>
    <property type="evidence" value="ECO:0007669"/>
    <property type="project" value="UniProtKB-KW"/>
</dbReference>
<feature type="domain" description="Peptidase M24" evidence="8">
    <location>
        <begin position="11"/>
        <end position="237"/>
    </location>
</feature>
<dbReference type="AlphaFoldDB" id="A0A840ICK3"/>
<feature type="binding site" evidence="6">
    <location>
        <position position="76"/>
    </location>
    <ligand>
        <name>substrate</name>
    </ligand>
</feature>
<dbReference type="PANTHER" id="PTHR43330">
    <property type="entry name" value="METHIONINE AMINOPEPTIDASE"/>
    <property type="match status" value="1"/>
</dbReference>
<dbReference type="GO" id="GO:0070006">
    <property type="term" value="F:metalloaminopeptidase activity"/>
    <property type="evidence" value="ECO:0007669"/>
    <property type="project" value="UniProtKB-UniRule"/>
</dbReference>
<evidence type="ECO:0000256" key="4">
    <source>
        <dbReference type="ARBA" id="ARBA00022723"/>
    </source>
</evidence>
<comment type="caution">
    <text evidence="9">The sequence shown here is derived from an EMBL/GenBank/DDBJ whole genome shotgun (WGS) entry which is preliminary data.</text>
</comment>
<evidence type="ECO:0000313" key="9">
    <source>
        <dbReference type="EMBL" id="MBB4662065.1"/>
    </source>
</evidence>
<feature type="binding site" evidence="6">
    <location>
        <position position="200"/>
    </location>
    <ligand>
        <name>a divalent metal cation</name>
        <dbReference type="ChEBI" id="CHEBI:60240"/>
        <label>2</label>
        <note>catalytic</note>
    </ligand>
</feature>
<evidence type="ECO:0000256" key="1">
    <source>
        <dbReference type="ARBA" id="ARBA00002521"/>
    </source>
</evidence>
<evidence type="ECO:0000256" key="7">
    <source>
        <dbReference type="RuleBase" id="RU003653"/>
    </source>
</evidence>
<dbReference type="PANTHER" id="PTHR43330:SF13">
    <property type="entry name" value="METHIONINE AMINOPEPTIDASE 2"/>
    <property type="match status" value="1"/>
</dbReference>
<feature type="binding site" evidence="6">
    <location>
        <position position="167"/>
    </location>
    <ligand>
        <name>a divalent metal cation</name>
        <dbReference type="ChEBI" id="CHEBI:60240"/>
        <label>2</label>
        <note>catalytic</note>
    </ligand>
</feature>
<accession>A0A840ICK3</accession>
<dbReference type="GO" id="GO:0004239">
    <property type="term" value="F:initiator methionyl aminopeptidase activity"/>
    <property type="evidence" value="ECO:0007669"/>
    <property type="project" value="UniProtKB-UniRule"/>
</dbReference>
<dbReference type="NCBIfam" id="TIGR00500">
    <property type="entry name" value="met_pdase_I"/>
    <property type="match status" value="1"/>
</dbReference>
<proteinExistence type="inferred from homology"/>
<comment type="cofactor">
    <cofactor evidence="6">
        <name>Co(2+)</name>
        <dbReference type="ChEBI" id="CHEBI:48828"/>
    </cofactor>
    <cofactor evidence="6">
        <name>Zn(2+)</name>
        <dbReference type="ChEBI" id="CHEBI:29105"/>
    </cofactor>
    <cofactor evidence="6">
        <name>Mn(2+)</name>
        <dbReference type="ChEBI" id="CHEBI:29035"/>
    </cofactor>
    <cofactor evidence="6">
        <name>Fe(2+)</name>
        <dbReference type="ChEBI" id="CHEBI:29033"/>
    </cofactor>
    <text evidence="6">Binds 2 divalent metal cations per subunit. Has a high-affinity and a low affinity metal-binding site. The true nature of the physiological cofactor is under debate. The enzyme is active with cobalt, zinc, manganese or divalent iron ions. Most likely, methionine aminopeptidases function as mononuclear Fe(2+)-metalloproteases under physiological conditions, and the catalytically relevant metal-binding site has been assigned to the histidine-containing high-affinity site.</text>
</comment>
<dbReference type="RefSeq" id="WP_183340762.1">
    <property type="nucleotide sequence ID" value="NZ_JACHNU010000001.1"/>
</dbReference>
<keyword evidence="2 6" id="KW-0031">Aminopeptidase</keyword>
<dbReference type="HAMAP" id="MF_01974">
    <property type="entry name" value="MetAP_1"/>
    <property type="match status" value="1"/>
</dbReference>
<gene>
    <name evidence="6" type="primary">map</name>
    <name evidence="9" type="ORF">BDZ31_001638</name>
</gene>
<evidence type="ECO:0000256" key="3">
    <source>
        <dbReference type="ARBA" id="ARBA00022670"/>
    </source>
</evidence>
<dbReference type="SUPFAM" id="SSF55920">
    <property type="entry name" value="Creatinase/aminopeptidase"/>
    <property type="match status" value="1"/>
</dbReference>
<keyword evidence="3 6" id="KW-0645">Protease</keyword>
<comment type="subunit">
    <text evidence="6">Monomer.</text>
</comment>
<feature type="binding site" evidence="6">
    <location>
        <position position="231"/>
    </location>
    <ligand>
        <name>a divalent metal cation</name>
        <dbReference type="ChEBI" id="CHEBI:60240"/>
        <label>1</label>
    </ligand>
</feature>
<keyword evidence="10" id="KW-1185">Reference proteome</keyword>
<dbReference type="InterPro" id="IPR002467">
    <property type="entry name" value="Pept_M24A_MAP1"/>
</dbReference>
<dbReference type="EMBL" id="JACHNU010000001">
    <property type="protein sequence ID" value="MBB4662065.1"/>
    <property type="molecule type" value="Genomic_DNA"/>
</dbReference>
<dbReference type="EC" id="3.4.11.18" evidence="6 7"/>
<evidence type="ECO:0000256" key="5">
    <source>
        <dbReference type="ARBA" id="ARBA00022801"/>
    </source>
</evidence>
<evidence type="ECO:0000313" key="10">
    <source>
        <dbReference type="Proteomes" id="UP000585272"/>
    </source>
</evidence>
<dbReference type="InterPro" id="IPR036005">
    <property type="entry name" value="Creatinase/aminopeptidase-like"/>
</dbReference>
<evidence type="ECO:0000256" key="6">
    <source>
        <dbReference type="HAMAP-Rule" id="MF_01974"/>
    </source>
</evidence>
<dbReference type="InterPro" id="IPR000994">
    <property type="entry name" value="Pept_M24"/>
</dbReference>
<feature type="binding site" evidence="6">
    <location>
        <position position="174"/>
    </location>
    <ligand>
        <name>substrate</name>
    </ligand>
</feature>
<dbReference type="PRINTS" id="PR00599">
    <property type="entry name" value="MAPEPTIDASE"/>
</dbReference>
<feature type="binding site" evidence="6">
    <location>
        <position position="231"/>
    </location>
    <ligand>
        <name>a divalent metal cation</name>
        <dbReference type="ChEBI" id="CHEBI:60240"/>
        <label>2</label>
        <note>catalytic</note>
    </ligand>
</feature>
<keyword evidence="5 6" id="KW-0378">Hydrolase</keyword>
<dbReference type="Proteomes" id="UP000585272">
    <property type="component" value="Unassembled WGS sequence"/>
</dbReference>
<sequence>MSIETPEDLAGLKAAGAVVAATIRACRQAVRPGVTTADLDAVAAKTFARHGARSGPWLTYRFPGTICISVNDEVVHGIPGSRRLRDGDLVKLDVTAELNGYYADACVSVPVGKPKPASARLAAASQAALRRGIDVARAGAPRSAIGAAVEAEVEKRGFRVIRELTGHGIGKRLHERPDVKNWPDPADDDPLTEGLVITIEPMIAAGSPEIAELDDGWTIVTLDGARSAHFEHTIAIRRDQPALVLTA</sequence>
<dbReference type="Pfam" id="PF00557">
    <property type="entry name" value="Peptidase_M24"/>
    <property type="match status" value="1"/>
</dbReference>
<name>A0A840ICK3_9ACTN</name>
<dbReference type="GO" id="GO:0046872">
    <property type="term" value="F:metal ion binding"/>
    <property type="evidence" value="ECO:0007669"/>
    <property type="project" value="UniProtKB-UniRule"/>
</dbReference>
<feature type="binding site" evidence="6">
    <location>
        <position position="104"/>
    </location>
    <ligand>
        <name>a divalent metal cation</name>
        <dbReference type="ChEBI" id="CHEBI:60240"/>
        <label>2</label>
        <note>catalytic</note>
    </ligand>
</feature>
<comment type="catalytic activity">
    <reaction evidence="6 7">
        <text>Release of N-terminal amino acids, preferentially methionine, from peptides and arylamides.</text>
        <dbReference type="EC" id="3.4.11.18"/>
    </reaction>
</comment>